<feature type="transmembrane region" description="Helical" evidence="5">
    <location>
        <begin position="30"/>
        <end position="48"/>
    </location>
</feature>
<dbReference type="EMBL" id="NIRT01000060">
    <property type="protein sequence ID" value="PYD64885.1"/>
    <property type="molecule type" value="Genomic_DNA"/>
</dbReference>
<feature type="transmembrane region" description="Helical" evidence="5">
    <location>
        <begin position="209"/>
        <end position="228"/>
    </location>
</feature>
<dbReference type="InterPro" id="IPR050367">
    <property type="entry name" value="APC_superfamily"/>
</dbReference>
<evidence type="ECO:0008006" key="8">
    <source>
        <dbReference type="Google" id="ProtNLM"/>
    </source>
</evidence>
<dbReference type="PANTHER" id="PTHR42770">
    <property type="entry name" value="AMINO ACID TRANSPORTER-RELATED"/>
    <property type="match status" value="1"/>
</dbReference>
<evidence type="ECO:0000256" key="1">
    <source>
        <dbReference type="ARBA" id="ARBA00004141"/>
    </source>
</evidence>
<dbReference type="Gene3D" id="1.20.1740.10">
    <property type="entry name" value="Amino acid/polyamine transporter I"/>
    <property type="match status" value="1"/>
</dbReference>
<evidence type="ECO:0000313" key="7">
    <source>
        <dbReference type="Proteomes" id="UP000247512"/>
    </source>
</evidence>
<keyword evidence="3 5" id="KW-1133">Transmembrane helix</keyword>
<feature type="transmembrane region" description="Helical" evidence="5">
    <location>
        <begin position="382"/>
        <end position="403"/>
    </location>
</feature>
<accession>A0ABX5PBK7</accession>
<keyword evidence="7" id="KW-1185">Reference proteome</keyword>
<comment type="subcellular location">
    <subcellularLocation>
        <location evidence="1">Membrane</location>
        <topology evidence="1">Multi-pass membrane protein</topology>
    </subcellularLocation>
</comment>
<gene>
    <name evidence="6" type="ORF">CDI09_16715</name>
</gene>
<feature type="transmembrane region" description="Helical" evidence="5">
    <location>
        <begin position="350"/>
        <end position="370"/>
    </location>
</feature>
<feature type="transmembrane region" description="Helical" evidence="5">
    <location>
        <begin position="144"/>
        <end position="162"/>
    </location>
</feature>
<name>A0ABX5PBK7_9PROT</name>
<proteinExistence type="predicted"/>
<sequence>MRYLCFFLWGGVYMSGTSEPGCTKRKLGLIELLALSLAFISPTVVLCANGQALVGLTHVALWKVYGLGWIGISSIAYSFGRLASMGGHVGMADVAVGQILGKQAGQFASLALLGAYASFSLANPNVTASFVSDIIHMLYPDMRITSYLPFFLLVLFFNLMIIRGQTNTIMHILLAMEGVGIILIIYLCVAVLMQPHTAIAHTVMPAEPIRISSVLSGVVIAFLSWAGFESCMTLSEENGHSPRVMHQALAAGVIISGIMFVGVMAVIQYGFEQHLGGLSALVISSNALADMARYYIGRWSMVTFGVAALGSAFAGTVAAITACSNLARHIVIGHDSVLPAYSAAFLSDHILSPFGITVLIVCQQFLLVLLKPVLPVLPSGGMDIYAFFGTVGAVCIMISYLLVQLSALTAFYKQRRGAAWWEIIIAFLGLVFIVAALFSCIYQDGRAALCALLAGIWMACGIMGFLFMSLRKNNFIFCRKIR</sequence>
<evidence type="ECO:0000313" key="6">
    <source>
        <dbReference type="EMBL" id="PYD64885.1"/>
    </source>
</evidence>
<keyword evidence="4 5" id="KW-0472">Membrane</keyword>
<evidence type="ECO:0000256" key="4">
    <source>
        <dbReference type="ARBA" id="ARBA00023136"/>
    </source>
</evidence>
<evidence type="ECO:0000256" key="5">
    <source>
        <dbReference type="SAM" id="Phobius"/>
    </source>
</evidence>
<feature type="transmembrane region" description="Helical" evidence="5">
    <location>
        <begin position="423"/>
        <end position="442"/>
    </location>
</feature>
<dbReference type="PANTHER" id="PTHR42770:SF16">
    <property type="entry name" value="AMINO ACID PERMEASE"/>
    <property type="match status" value="1"/>
</dbReference>
<reference evidence="6 7" key="1">
    <citation type="submission" date="2017-06" db="EMBL/GenBank/DDBJ databases">
        <title>A draft genome sequence of Komagataeibacter nataicola LMG 1536.</title>
        <authorList>
            <person name="Skraban J."/>
            <person name="Cleenwerck I."/>
            <person name="Vandamme P."/>
            <person name="Trcek J."/>
        </authorList>
    </citation>
    <scope>NUCLEOTIDE SEQUENCE [LARGE SCALE GENOMIC DNA]</scope>
    <source>
        <strain evidence="6 7">LMG 1536</strain>
    </source>
</reference>
<comment type="caution">
    <text evidence="6">The sequence shown here is derived from an EMBL/GenBank/DDBJ whole genome shotgun (WGS) entry which is preliminary data.</text>
</comment>
<feature type="transmembrane region" description="Helical" evidence="5">
    <location>
        <begin position="308"/>
        <end position="330"/>
    </location>
</feature>
<dbReference type="PIRSF" id="PIRSF006060">
    <property type="entry name" value="AA_transporter"/>
    <property type="match status" value="1"/>
</dbReference>
<feature type="transmembrane region" description="Helical" evidence="5">
    <location>
        <begin position="60"/>
        <end position="79"/>
    </location>
</feature>
<feature type="transmembrane region" description="Helical" evidence="5">
    <location>
        <begin position="449"/>
        <end position="470"/>
    </location>
</feature>
<feature type="transmembrane region" description="Helical" evidence="5">
    <location>
        <begin position="174"/>
        <end position="193"/>
    </location>
</feature>
<protein>
    <recommendedName>
        <fullName evidence="8">Amino acid permease</fullName>
    </recommendedName>
</protein>
<feature type="transmembrane region" description="Helical" evidence="5">
    <location>
        <begin position="249"/>
        <end position="271"/>
    </location>
</feature>
<dbReference type="Proteomes" id="UP000247512">
    <property type="component" value="Unassembled WGS sequence"/>
</dbReference>
<evidence type="ECO:0000256" key="2">
    <source>
        <dbReference type="ARBA" id="ARBA00022692"/>
    </source>
</evidence>
<evidence type="ECO:0000256" key="3">
    <source>
        <dbReference type="ARBA" id="ARBA00022989"/>
    </source>
</evidence>
<keyword evidence="2 5" id="KW-0812">Transmembrane</keyword>
<organism evidence="6 7">
    <name type="scientific">Komagataeibacter nataicola</name>
    <dbReference type="NCBI Taxonomy" id="265960"/>
    <lineage>
        <taxon>Bacteria</taxon>
        <taxon>Pseudomonadati</taxon>
        <taxon>Pseudomonadota</taxon>
        <taxon>Alphaproteobacteria</taxon>
        <taxon>Acetobacterales</taxon>
        <taxon>Acetobacteraceae</taxon>
        <taxon>Komagataeibacter</taxon>
    </lineage>
</organism>